<dbReference type="Pfam" id="PF04082">
    <property type="entry name" value="Fungal_trans"/>
    <property type="match status" value="1"/>
</dbReference>
<gene>
    <name evidence="7" type="ORF">N7532_002896</name>
</gene>
<dbReference type="InterPro" id="IPR007219">
    <property type="entry name" value="XnlR_reg_dom"/>
</dbReference>
<reference evidence="7" key="1">
    <citation type="submission" date="2022-11" db="EMBL/GenBank/DDBJ databases">
        <authorList>
            <person name="Petersen C."/>
        </authorList>
    </citation>
    <scope>NUCLEOTIDE SEQUENCE</scope>
    <source>
        <strain evidence="7">IBT 30761</strain>
    </source>
</reference>
<organism evidence="7 8">
    <name type="scientific">Penicillium argentinense</name>
    <dbReference type="NCBI Taxonomy" id="1131581"/>
    <lineage>
        <taxon>Eukaryota</taxon>
        <taxon>Fungi</taxon>
        <taxon>Dikarya</taxon>
        <taxon>Ascomycota</taxon>
        <taxon>Pezizomycotina</taxon>
        <taxon>Eurotiomycetes</taxon>
        <taxon>Eurotiomycetidae</taxon>
        <taxon>Eurotiales</taxon>
        <taxon>Aspergillaceae</taxon>
        <taxon>Penicillium</taxon>
    </lineage>
</organism>
<evidence type="ECO:0000256" key="5">
    <source>
        <dbReference type="SAM" id="MobiDB-lite"/>
    </source>
</evidence>
<evidence type="ECO:0000256" key="3">
    <source>
        <dbReference type="ARBA" id="ARBA00023163"/>
    </source>
</evidence>
<dbReference type="InterPro" id="IPR051127">
    <property type="entry name" value="Fungal_SecMet_Regulators"/>
</dbReference>
<keyword evidence="3" id="KW-0804">Transcription</keyword>
<dbReference type="PANTHER" id="PTHR47424">
    <property type="entry name" value="REGULATORY PROTEIN GAL4"/>
    <property type="match status" value="1"/>
</dbReference>
<dbReference type="OrthoDB" id="3266505at2759"/>
<proteinExistence type="predicted"/>
<dbReference type="SMART" id="SM00906">
    <property type="entry name" value="Fungal_trans"/>
    <property type="match status" value="1"/>
</dbReference>
<comment type="caution">
    <text evidence="7">The sequence shown here is derived from an EMBL/GenBank/DDBJ whole genome shotgun (WGS) entry which is preliminary data.</text>
</comment>
<evidence type="ECO:0000313" key="7">
    <source>
        <dbReference type="EMBL" id="KAJ5110251.1"/>
    </source>
</evidence>
<keyword evidence="1" id="KW-0805">Transcription regulation</keyword>
<dbReference type="GeneID" id="81354369"/>
<sequence>MKASGDQALHCTNSTYGDPRQPPDQHDTEISARREERPRSSSTPSAEVPTFSGETSITHNLTVVEGRLEQMGVQYAGFRSTSPSSQYRSRLTPSPESPHRYKMDREMSFTQRVLAAHGILPNRVQWEGLMHTFCDEVHVLVPFLHIPSLWMAFEESWDTLLNQKSRNHGPDVSQRFQAAHVLLCLANGRCVESSRFEGDEGPYSAGWSLYGAARDMFGDLLDGFRQCPDQIFLLQTVLLMVVYLFRLDAHGSAEKVLALTISHAHHLGLQREKVVAAMNPFEGEMARRLWWCIYLLDRRLAIETGRPFLIQDVNVDVQLPHDVSDRTLTAYRRVPHSSKIGEKIKNGPTVVPYLIAMTSYSRVIGKVWEALYGAATSDTSPSTLLNEYLEHLITQSQKGIHREFTYDPLNPGDCGSEGLAWWQVKQQFMMRIRWSSIYLLIRKPMLQRASLSDQPDIIENEVICMRLAQQIIDDFSNVPEEHPKYTFPFLHYLTSATIIALGLIIKQPSFRANYDKRTLAAARSLRNHCRKTWMSGEMVRAVWKLNQMADAILVRGEQSPERHGRVSNAIPESHLLSHNRRNIREHRDMRAQDSLFTANPSRESQDTGYRIYAQVTQMVRMHNLMQENWD</sequence>
<keyword evidence="4" id="KW-0539">Nucleus</keyword>
<dbReference type="CDD" id="cd12148">
    <property type="entry name" value="fungal_TF_MHR"/>
    <property type="match status" value="1"/>
</dbReference>
<dbReference type="GO" id="GO:0008270">
    <property type="term" value="F:zinc ion binding"/>
    <property type="evidence" value="ECO:0007669"/>
    <property type="project" value="InterPro"/>
</dbReference>
<accession>A0A9W9KLM3</accession>
<dbReference type="GO" id="GO:0006351">
    <property type="term" value="P:DNA-templated transcription"/>
    <property type="evidence" value="ECO:0007669"/>
    <property type="project" value="InterPro"/>
</dbReference>
<dbReference type="Proteomes" id="UP001149074">
    <property type="component" value="Unassembled WGS sequence"/>
</dbReference>
<dbReference type="EMBL" id="JAPQKI010000003">
    <property type="protein sequence ID" value="KAJ5110251.1"/>
    <property type="molecule type" value="Genomic_DNA"/>
</dbReference>
<feature type="compositionally biased region" description="Basic and acidic residues" evidence="5">
    <location>
        <begin position="21"/>
        <end position="39"/>
    </location>
</feature>
<feature type="region of interest" description="Disordered" evidence="5">
    <location>
        <begin position="77"/>
        <end position="101"/>
    </location>
</feature>
<name>A0A9W9KLM3_9EURO</name>
<evidence type="ECO:0000256" key="2">
    <source>
        <dbReference type="ARBA" id="ARBA00023125"/>
    </source>
</evidence>
<evidence type="ECO:0000256" key="4">
    <source>
        <dbReference type="ARBA" id="ARBA00023242"/>
    </source>
</evidence>
<dbReference type="RefSeq" id="XP_056478362.1">
    <property type="nucleotide sequence ID" value="XM_056615390.1"/>
</dbReference>
<keyword evidence="8" id="KW-1185">Reference proteome</keyword>
<feature type="domain" description="Xylanolytic transcriptional activator regulatory" evidence="6">
    <location>
        <begin position="253"/>
        <end position="326"/>
    </location>
</feature>
<evidence type="ECO:0000259" key="6">
    <source>
        <dbReference type="SMART" id="SM00906"/>
    </source>
</evidence>
<dbReference type="AlphaFoldDB" id="A0A9W9KLM3"/>
<protein>
    <recommendedName>
        <fullName evidence="6">Xylanolytic transcriptional activator regulatory domain-containing protein</fullName>
    </recommendedName>
</protein>
<feature type="compositionally biased region" description="Polar residues" evidence="5">
    <location>
        <begin position="79"/>
        <end position="94"/>
    </location>
</feature>
<dbReference type="GO" id="GO:0003677">
    <property type="term" value="F:DNA binding"/>
    <property type="evidence" value="ECO:0007669"/>
    <property type="project" value="UniProtKB-KW"/>
</dbReference>
<keyword evidence="2" id="KW-0238">DNA-binding</keyword>
<feature type="region of interest" description="Disordered" evidence="5">
    <location>
        <begin position="1"/>
        <end position="56"/>
    </location>
</feature>
<evidence type="ECO:0000313" key="8">
    <source>
        <dbReference type="Proteomes" id="UP001149074"/>
    </source>
</evidence>
<dbReference type="PANTHER" id="PTHR47424:SF3">
    <property type="entry name" value="REGULATORY PROTEIN GAL4"/>
    <property type="match status" value="1"/>
</dbReference>
<evidence type="ECO:0000256" key="1">
    <source>
        <dbReference type="ARBA" id="ARBA00023015"/>
    </source>
</evidence>
<reference evidence="7" key="2">
    <citation type="journal article" date="2023" name="IMA Fungus">
        <title>Comparative genomic study of the Penicillium genus elucidates a diverse pangenome and 15 lateral gene transfer events.</title>
        <authorList>
            <person name="Petersen C."/>
            <person name="Sorensen T."/>
            <person name="Nielsen M.R."/>
            <person name="Sondergaard T.E."/>
            <person name="Sorensen J.L."/>
            <person name="Fitzpatrick D.A."/>
            <person name="Frisvad J.C."/>
            <person name="Nielsen K.L."/>
        </authorList>
    </citation>
    <scope>NUCLEOTIDE SEQUENCE</scope>
    <source>
        <strain evidence="7">IBT 30761</strain>
    </source>
</reference>